<reference evidence="8 9" key="1">
    <citation type="submission" date="2020-08" db="EMBL/GenBank/DDBJ databases">
        <title>Sequencing the genomes of 1000 actinobacteria strains.</title>
        <authorList>
            <person name="Klenk H.-P."/>
        </authorList>
    </citation>
    <scope>NUCLEOTIDE SEQUENCE [LARGE SCALE GENOMIC DNA]</scope>
    <source>
        <strain evidence="8 9">DSM 44230</strain>
    </source>
</reference>
<dbReference type="GO" id="GO:0016987">
    <property type="term" value="F:sigma factor activity"/>
    <property type="evidence" value="ECO:0007669"/>
    <property type="project" value="UniProtKB-KW"/>
</dbReference>
<keyword evidence="4" id="KW-0238">DNA-binding</keyword>
<keyword evidence="3" id="KW-0731">Sigma factor</keyword>
<keyword evidence="5" id="KW-0804">Transcription</keyword>
<accession>A0A7W7FYD5</accession>
<gene>
    <name evidence="8" type="ORF">HNR67_006062</name>
</gene>
<keyword evidence="9" id="KW-1185">Reference proteome</keyword>
<dbReference type="SUPFAM" id="SSF88659">
    <property type="entry name" value="Sigma3 and sigma4 domains of RNA polymerase sigma factors"/>
    <property type="match status" value="1"/>
</dbReference>
<dbReference type="InterPro" id="IPR036388">
    <property type="entry name" value="WH-like_DNA-bd_sf"/>
</dbReference>
<evidence type="ECO:0000256" key="5">
    <source>
        <dbReference type="ARBA" id="ARBA00023163"/>
    </source>
</evidence>
<dbReference type="PANTHER" id="PTHR43133:SF8">
    <property type="entry name" value="RNA POLYMERASE SIGMA FACTOR HI_1459-RELATED"/>
    <property type="match status" value="1"/>
</dbReference>
<comment type="caution">
    <text evidence="8">The sequence shown here is derived from an EMBL/GenBank/DDBJ whole genome shotgun (WGS) entry which is preliminary data.</text>
</comment>
<dbReference type="RefSeq" id="WP_246493673.1">
    <property type="nucleotide sequence ID" value="NZ_BAAAUI010000017.1"/>
</dbReference>
<dbReference type="Pfam" id="PF08281">
    <property type="entry name" value="Sigma70_r4_2"/>
    <property type="match status" value="1"/>
</dbReference>
<comment type="similarity">
    <text evidence="1">Belongs to the sigma-70 factor family. ECF subfamily.</text>
</comment>
<keyword evidence="2" id="KW-0805">Transcription regulation</keyword>
<evidence type="ECO:0000313" key="8">
    <source>
        <dbReference type="EMBL" id="MBB4679944.1"/>
    </source>
</evidence>
<dbReference type="SUPFAM" id="SSF88946">
    <property type="entry name" value="Sigma2 domain of RNA polymerase sigma factors"/>
    <property type="match status" value="1"/>
</dbReference>
<evidence type="ECO:0000256" key="1">
    <source>
        <dbReference type="ARBA" id="ARBA00010641"/>
    </source>
</evidence>
<proteinExistence type="inferred from homology"/>
<dbReference type="NCBIfam" id="TIGR02937">
    <property type="entry name" value="sigma70-ECF"/>
    <property type="match status" value="1"/>
</dbReference>
<evidence type="ECO:0000256" key="2">
    <source>
        <dbReference type="ARBA" id="ARBA00023015"/>
    </source>
</evidence>
<evidence type="ECO:0000259" key="6">
    <source>
        <dbReference type="Pfam" id="PF04542"/>
    </source>
</evidence>
<dbReference type="GO" id="GO:0003677">
    <property type="term" value="F:DNA binding"/>
    <property type="evidence" value="ECO:0007669"/>
    <property type="project" value="UniProtKB-KW"/>
</dbReference>
<dbReference type="PANTHER" id="PTHR43133">
    <property type="entry name" value="RNA POLYMERASE ECF-TYPE SIGMA FACTO"/>
    <property type="match status" value="1"/>
</dbReference>
<dbReference type="Gene3D" id="1.10.10.10">
    <property type="entry name" value="Winged helix-like DNA-binding domain superfamily/Winged helix DNA-binding domain"/>
    <property type="match status" value="1"/>
</dbReference>
<dbReference type="InterPro" id="IPR013324">
    <property type="entry name" value="RNA_pol_sigma_r3/r4-like"/>
</dbReference>
<evidence type="ECO:0000313" key="9">
    <source>
        <dbReference type="Proteomes" id="UP000533598"/>
    </source>
</evidence>
<dbReference type="GO" id="GO:0006352">
    <property type="term" value="P:DNA-templated transcription initiation"/>
    <property type="evidence" value="ECO:0007669"/>
    <property type="project" value="InterPro"/>
</dbReference>
<sequence length="189" mass="20334">MVEAQPPPGTRPAVASGQASAFETIYRANFAVVTAFFARRTTDPQTVADLTSETFVQAITSFRTFDPARGTARGWLLGIGRHVFAQHCQRHSRGAEVTARLAGHRPIDVDEAAELVLRIDAERAGRVLLDGLASLSTVDREVIELVDIASLSPKEAAVALGVSSGALRIRLFRARARLRGLAETSRGES</sequence>
<name>A0A7W7FYD5_9PSEU</name>
<dbReference type="EMBL" id="JACHMH010000001">
    <property type="protein sequence ID" value="MBB4679944.1"/>
    <property type="molecule type" value="Genomic_DNA"/>
</dbReference>
<dbReference type="InterPro" id="IPR013249">
    <property type="entry name" value="RNA_pol_sigma70_r4_t2"/>
</dbReference>
<dbReference type="Pfam" id="PF04542">
    <property type="entry name" value="Sigma70_r2"/>
    <property type="match status" value="1"/>
</dbReference>
<organism evidence="8 9">
    <name type="scientific">Crossiella cryophila</name>
    <dbReference type="NCBI Taxonomy" id="43355"/>
    <lineage>
        <taxon>Bacteria</taxon>
        <taxon>Bacillati</taxon>
        <taxon>Actinomycetota</taxon>
        <taxon>Actinomycetes</taxon>
        <taxon>Pseudonocardiales</taxon>
        <taxon>Pseudonocardiaceae</taxon>
        <taxon>Crossiella</taxon>
    </lineage>
</organism>
<evidence type="ECO:0000256" key="3">
    <source>
        <dbReference type="ARBA" id="ARBA00023082"/>
    </source>
</evidence>
<dbReference type="Gene3D" id="1.10.1740.10">
    <property type="match status" value="1"/>
</dbReference>
<dbReference type="AlphaFoldDB" id="A0A7W7FYD5"/>
<protein>
    <submittedName>
        <fullName evidence="8">RNA polymerase sigma-70 factor (ECF subfamily)</fullName>
    </submittedName>
</protein>
<evidence type="ECO:0000259" key="7">
    <source>
        <dbReference type="Pfam" id="PF08281"/>
    </source>
</evidence>
<evidence type="ECO:0000256" key="4">
    <source>
        <dbReference type="ARBA" id="ARBA00023125"/>
    </source>
</evidence>
<dbReference type="InterPro" id="IPR014284">
    <property type="entry name" value="RNA_pol_sigma-70_dom"/>
</dbReference>
<feature type="domain" description="RNA polymerase sigma-70 region 2" evidence="6">
    <location>
        <begin position="26"/>
        <end position="93"/>
    </location>
</feature>
<feature type="domain" description="RNA polymerase sigma factor 70 region 4 type 2" evidence="7">
    <location>
        <begin position="128"/>
        <end position="178"/>
    </location>
</feature>
<dbReference type="InterPro" id="IPR013325">
    <property type="entry name" value="RNA_pol_sigma_r2"/>
</dbReference>
<dbReference type="InterPro" id="IPR039425">
    <property type="entry name" value="RNA_pol_sigma-70-like"/>
</dbReference>
<dbReference type="Proteomes" id="UP000533598">
    <property type="component" value="Unassembled WGS sequence"/>
</dbReference>
<dbReference type="InterPro" id="IPR007627">
    <property type="entry name" value="RNA_pol_sigma70_r2"/>
</dbReference>